<sequence length="114" mass="12341">MQAKIRFENLNVAILQQSLGVAVGIDGGEIQHGRFLATERLEAQLLPVVGHAGQRLCYLGAIRHLHHKDRPFAFNDQLDRALRRGQPVVDAGAAALIKAVASEKESLGQELALG</sequence>
<dbReference type="Proteomes" id="UP001224392">
    <property type="component" value="Unassembled WGS sequence"/>
</dbReference>
<evidence type="ECO:0000313" key="2">
    <source>
        <dbReference type="Proteomes" id="UP001224392"/>
    </source>
</evidence>
<evidence type="ECO:0000313" key="1">
    <source>
        <dbReference type="EMBL" id="GMG87131.1"/>
    </source>
</evidence>
<organism evidence="1 2">
    <name type="scientific">Biformimicrobium ophioploci</name>
    <dbReference type="NCBI Taxonomy" id="3036711"/>
    <lineage>
        <taxon>Bacteria</taxon>
        <taxon>Pseudomonadati</taxon>
        <taxon>Pseudomonadota</taxon>
        <taxon>Gammaproteobacteria</taxon>
        <taxon>Cellvibrionales</taxon>
        <taxon>Microbulbiferaceae</taxon>
        <taxon>Biformimicrobium</taxon>
    </lineage>
</organism>
<proteinExistence type="predicted"/>
<keyword evidence="2" id="KW-1185">Reference proteome</keyword>
<reference evidence="1 2" key="1">
    <citation type="submission" date="2023-04" db="EMBL/GenBank/DDBJ databases">
        <title>Marinobulbifer ophiurae gen. nov., sp. Nov., isolate from tissue of brittle star Ophioplocus japonicus.</title>
        <authorList>
            <person name="Kawano K."/>
            <person name="Sawayama S."/>
            <person name="Nakagawa S."/>
        </authorList>
    </citation>
    <scope>NUCLEOTIDE SEQUENCE [LARGE SCALE GENOMIC DNA]</scope>
    <source>
        <strain evidence="1 2">NKW57</strain>
    </source>
</reference>
<name>A0ABQ6LYE7_9GAMM</name>
<dbReference type="EMBL" id="BSYJ01000003">
    <property type="protein sequence ID" value="GMG87131.1"/>
    <property type="molecule type" value="Genomic_DNA"/>
</dbReference>
<protein>
    <submittedName>
        <fullName evidence="1">Uncharacterized protein</fullName>
    </submittedName>
</protein>
<accession>A0ABQ6LYE7</accession>
<gene>
    <name evidence="1" type="ORF">MNKW57_14520</name>
</gene>
<comment type="caution">
    <text evidence="1">The sequence shown here is derived from an EMBL/GenBank/DDBJ whole genome shotgun (WGS) entry which is preliminary data.</text>
</comment>